<dbReference type="PATRIC" id="fig|576611.7.peg.1220"/>
<evidence type="ECO:0000313" key="2">
    <source>
        <dbReference type="Proteomes" id="UP000061135"/>
    </source>
</evidence>
<keyword evidence="2" id="KW-1185">Reference proteome</keyword>
<dbReference type="STRING" id="1835254.CL55_00012030"/>
<proteinExistence type="predicted"/>
<dbReference type="HOGENOM" id="CLU_2480701_0_0_4"/>
<accession>A0A0E3ZM56</accession>
<sequence length="87" mass="10239">MPSRPNENRLLTLMALGEIEAFNEVRFNDVGELLDDLHRRRMEDQYDLKLADRSMREMRRGGVKAIPIDMMIESIDRKIFMTNVLSI</sequence>
<organism evidence="1 2">
    <name type="scientific">Polynucleobacter duraquae</name>
    <dbReference type="NCBI Taxonomy" id="1835254"/>
    <lineage>
        <taxon>Bacteria</taxon>
        <taxon>Pseudomonadati</taxon>
        <taxon>Pseudomonadota</taxon>
        <taxon>Betaproteobacteria</taxon>
        <taxon>Burkholderiales</taxon>
        <taxon>Burkholderiaceae</taxon>
        <taxon>Polynucleobacter</taxon>
    </lineage>
</organism>
<dbReference type="Proteomes" id="UP000061135">
    <property type="component" value="Chromosome"/>
</dbReference>
<dbReference type="EMBL" id="CP007501">
    <property type="protein sequence ID" value="AKD25536.1"/>
    <property type="molecule type" value="Genomic_DNA"/>
</dbReference>
<dbReference type="AlphaFoldDB" id="A0A0E3ZM56"/>
<reference evidence="1 2" key="1">
    <citation type="submission" date="2014-03" db="EMBL/GenBank/DDBJ databases">
        <title>Genome of Polynucleobacter strain MWH-MoK4.</title>
        <authorList>
            <person name="Hahn M.W."/>
        </authorList>
    </citation>
    <scope>NUCLEOTIDE SEQUENCE [LARGE SCALE GENOMIC DNA]</scope>
    <source>
        <strain evidence="1 2">MWH-MoK4</strain>
    </source>
</reference>
<name>A0A0E3ZM56_9BURK</name>
<evidence type="ECO:0000313" key="1">
    <source>
        <dbReference type="EMBL" id="AKD25536.1"/>
    </source>
</evidence>
<protein>
    <submittedName>
        <fullName evidence="1">Uncharacterized protein</fullName>
    </submittedName>
</protein>
<gene>
    <name evidence="1" type="ORF">CL55_00012030</name>
</gene>
<dbReference type="KEGG" id="pdq:CL55_00012030"/>